<reference evidence="4" key="1">
    <citation type="submission" date="2021-07" db="EMBL/GenBank/DDBJ databases">
        <title>New genus and species of the family Alcaligenaceae.</title>
        <authorList>
            <person name="Hahn M.W."/>
        </authorList>
    </citation>
    <scope>NUCLEOTIDE SEQUENCE</scope>
    <source>
        <strain evidence="4">LF4-65</strain>
    </source>
</reference>
<evidence type="ECO:0000259" key="3">
    <source>
        <dbReference type="SMART" id="SM00829"/>
    </source>
</evidence>
<proteinExistence type="predicted"/>
<keyword evidence="1" id="KW-0521">NADP</keyword>
<dbReference type="InterPro" id="IPR011032">
    <property type="entry name" value="GroES-like_sf"/>
</dbReference>
<dbReference type="PANTHER" id="PTHR48106">
    <property type="entry name" value="QUINONE OXIDOREDUCTASE PIG3-RELATED"/>
    <property type="match status" value="1"/>
</dbReference>
<dbReference type="SUPFAM" id="SSF51735">
    <property type="entry name" value="NAD(P)-binding Rossmann-fold domains"/>
    <property type="match status" value="1"/>
</dbReference>
<keyword evidence="5" id="KW-1185">Reference proteome</keyword>
<dbReference type="GO" id="GO:0070402">
    <property type="term" value="F:NADPH binding"/>
    <property type="evidence" value="ECO:0007669"/>
    <property type="project" value="TreeGrafter"/>
</dbReference>
<evidence type="ECO:0000256" key="2">
    <source>
        <dbReference type="ARBA" id="ARBA00023002"/>
    </source>
</evidence>
<dbReference type="InterPro" id="IPR036291">
    <property type="entry name" value="NAD(P)-bd_dom_sf"/>
</dbReference>
<feature type="domain" description="Enoyl reductase (ER)" evidence="3">
    <location>
        <begin position="12"/>
        <end position="321"/>
    </location>
</feature>
<accession>A0A953T2D1</accession>
<name>A0A953T2D1_9BURK</name>
<protein>
    <submittedName>
        <fullName evidence="4">Zinc-binding dehydrogenase</fullName>
    </submittedName>
</protein>
<evidence type="ECO:0000313" key="4">
    <source>
        <dbReference type="EMBL" id="MBZ1351333.1"/>
    </source>
</evidence>
<dbReference type="RefSeq" id="WP_259661740.1">
    <property type="nucleotide sequence ID" value="NZ_JAHXRI010000010.1"/>
</dbReference>
<dbReference type="InterPro" id="IPR020843">
    <property type="entry name" value="ER"/>
</dbReference>
<dbReference type="InterPro" id="IPR013154">
    <property type="entry name" value="ADH-like_N"/>
</dbReference>
<sequence>MKSYWINKTSNGTELELREQPVPTPGPEQVLVRVCATSINRGDILGAIKLHSAKGGRPAGVDGAGTVEALGANVRGVAIGDRVMFRAKGCFSEYVVAESTLLTPVPACLNWEQAAVIPIAYITAYEALLQFGGLQHGDWVLIAGASSGVGVAAIQIAKVCGAKVIGTSGSADKLVRLKALGLDAGIQTRGENFAEEARQITGGAGIKLAVNLVGGSAFAGCLEALTDFGRLAVVGYVDGQMLTGLDIEPVHGKRLQIFGLSNAPLSTAMRAVAQRGFEREVMPAIIDGRIVPVIDRTFSFDELPAAKQYVEENTLLGKVAIRFKPV</sequence>
<dbReference type="Pfam" id="PF00107">
    <property type="entry name" value="ADH_zinc_N"/>
    <property type="match status" value="1"/>
</dbReference>
<dbReference type="AlphaFoldDB" id="A0A953T2D1"/>
<dbReference type="GO" id="GO:0016651">
    <property type="term" value="F:oxidoreductase activity, acting on NAD(P)H"/>
    <property type="evidence" value="ECO:0007669"/>
    <property type="project" value="TreeGrafter"/>
</dbReference>
<evidence type="ECO:0000256" key="1">
    <source>
        <dbReference type="ARBA" id="ARBA00022857"/>
    </source>
</evidence>
<evidence type="ECO:0000313" key="5">
    <source>
        <dbReference type="Proteomes" id="UP000739565"/>
    </source>
</evidence>
<dbReference type="EMBL" id="JAHXRI010000010">
    <property type="protein sequence ID" value="MBZ1351333.1"/>
    <property type="molecule type" value="Genomic_DNA"/>
</dbReference>
<dbReference type="PANTHER" id="PTHR48106:SF18">
    <property type="entry name" value="QUINONE OXIDOREDUCTASE PIG3"/>
    <property type="match status" value="1"/>
</dbReference>
<comment type="caution">
    <text evidence="4">The sequence shown here is derived from an EMBL/GenBank/DDBJ whole genome shotgun (WGS) entry which is preliminary data.</text>
</comment>
<dbReference type="SUPFAM" id="SSF50129">
    <property type="entry name" value="GroES-like"/>
    <property type="match status" value="1"/>
</dbReference>
<dbReference type="Gene3D" id="3.40.50.720">
    <property type="entry name" value="NAD(P)-binding Rossmann-like Domain"/>
    <property type="match status" value="1"/>
</dbReference>
<organism evidence="4 5">
    <name type="scientific">Zwartia hollandica</name>
    <dbReference type="NCBI Taxonomy" id="324606"/>
    <lineage>
        <taxon>Bacteria</taxon>
        <taxon>Pseudomonadati</taxon>
        <taxon>Pseudomonadota</taxon>
        <taxon>Betaproteobacteria</taxon>
        <taxon>Burkholderiales</taxon>
        <taxon>Alcaligenaceae</taxon>
        <taxon>Zwartia</taxon>
    </lineage>
</organism>
<gene>
    <name evidence="4" type="ORF">KZZ10_11810</name>
</gene>
<keyword evidence="2" id="KW-0560">Oxidoreductase</keyword>
<dbReference type="SMART" id="SM00829">
    <property type="entry name" value="PKS_ER"/>
    <property type="match status" value="1"/>
</dbReference>
<dbReference type="InterPro" id="IPR013149">
    <property type="entry name" value="ADH-like_C"/>
</dbReference>
<dbReference type="Gene3D" id="3.90.180.10">
    <property type="entry name" value="Medium-chain alcohol dehydrogenases, catalytic domain"/>
    <property type="match status" value="1"/>
</dbReference>
<dbReference type="Pfam" id="PF08240">
    <property type="entry name" value="ADH_N"/>
    <property type="match status" value="1"/>
</dbReference>
<dbReference type="Proteomes" id="UP000739565">
    <property type="component" value="Unassembled WGS sequence"/>
</dbReference>